<comment type="caution">
    <text evidence="2">The sequence shown here is derived from an EMBL/GenBank/DDBJ whole genome shotgun (WGS) entry which is preliminary data.</text>
</comment>
<protein>
    <submittedName>
        <fullName evidence="2">Uncharacterized protein</fullName>
    </submittedName>
</protein>
<dbReference type="Proteomes" id="UP000714618">
    <property type="component" value="Unassembled WGS sequence"/>
</dbReference>
<dbReference type="EMBL" id="CAIJEO010000010">
    <property type="protein sequence ID" value="CAD0099424.1"/>
    <property type="molecule type" value="Genomic_DNA"/>
</dbReference>
<proteinExistence type="predicted"/>
<dbReference type="AlphaFoldDB" id="A0A9N8K6A9"/>
<feature type="signal peptide" evidence="1">
    <location>
        <begin position="1"/>
        <end position="18"/>
    </location>
</feature>
<evidence type="ECO:0000313" key="3">
    <source>
        <dbReference type="Proteomes" id="UP000714618"/>
    </source>
</evidence>
<evidence type="ECO:0000256" key="1">
    <source>
        <dbReference type="SAM" id="SignalP"/>
    </source>
</evidence>
<keyword evidence="3" id="KW-1185">Reference proteome</keyword>
<accession>A0A9N8K6A9</accession>
<gene>
    <name evidence="2" type="ORF">AWRI4233_LOCUS8248</name>
</gene>
<name>A0A9N8K6A9_9PEZI</name>
<organism evidence="2 3">
    <name type="scientific">Aureobasidium mustum</name>
    <dbReference type="NCBI Taxonomy" id="2773714"/>
    <lineage>
        <taxon>Eukaryota</taxon>
        <taxon>Fungi</taxon>
        <taxon>Dikarya</taxon>
        <taxon>Ascomycota</taxon>
        <taxon>Pezizomycotina</taxon>
        <taxon>Dothideomycetes</taxon>
        <taxon>Dothideomycetidae</taxon>
        <taxon>Dothideales</taxon>
        <taxon>Saccotheciaceae</taxon>
        <taxon>Aureobasidium</taxon>
    </lineage>
</organism>
<dbReference type="OrthoDB" id="3937708at2759"/>
<keyword evidence="1" id="KW-0732">Signal</keyword>
<evidence type="ECO:0000313" key="2">
    <source>
        <dbReference type="EMBL" id="CAD0099424.1"/>
    </source>
</evidence>
<reference evidence="2" key="1">
    <citation type="submission" date="2020-06" db="EMBL/GenBank/DDBJ databases">
        <authorList>
            <person name="Onetto C."/>
        </authorList>
    </citation>
    <scope>NUCLEOTIDE SEQUENCE</scope>
</reference>
<feature type="chain" id="PRO_5040324658" evidence="1">
    <location>
        <begin position="19"/>
        <end position="370"/>
    </location>
</feature>
<sequence>MWTYMIAIGLALLQVAGACESYGIDFKDRGDYFINIKSNESFTAISEFYNCQEPARALLITPKNQTIFCSDVATSPDYTDETTTCPILKNQMYSGDWTLLLLDNNGNASTFNAKRRLHLSVGEQATSIIIPTITLSVTQTPTSTVNATITDLESTTILPSSVTSLASNAVTQTVYSYPPRETITKSSTATVTRTSTRFTYTIKTYTETEICAVVFAAKEADPTADAGLLAIAQAAIASASATPAPARRARIRRDITKVLQVERRNIANLAKRTPDSAAVLSTDTNTAHWESVTTSFTAVPVTHTAYTTVESTTTITPAPITIVATGTTVTKTAPTYTRTITRRTTTTSKVTKVVTATLSITSWVPGSNCF</sequence>